<comment type="similarity">
    <text evidence="1">Belongs to the universal ribosomal protein uL23 family.</text>
</comment>
<evidence type="ECO:0000256" key="2">
    <source>
        <dbReference type="ARBA" id="ARBA00022980"/>
    </source>
</evidence>
<protein>
    <recommendedName>
        <fullName evidence="4">Large ribosomal subunit protein uL23m</fullName>
    </recommendedName>
</protein>
<name>A0AA48I8P6_9TREE</name>
<keyword evidence="2" id="KW-0689">Ribosomal protein</keyword>
<keyword evidence="3" id="KW-0687">Ribonucleoprotein</keyword>
<dbReference type="GeneID" id="85493001"/>
<dbReference type="InterPro" id="IPR012677">
    <property type="entry name" value="Nucleotide-bd_a/b_plait_sf"/>
</dbReference>
<dbReference type="Gene3D" id="3.30.70.330">
    <property type="match status" value="1"/>
</dbReference>
<evidence type="ECO:0000313" key="6">
    <source>
        <dbReference type="Proteomes" id="UP001233271"/>
    </source>
</evidence>
<keyword evidence="6" id="KW-1185">Reference proteome</keyword>
<dbReference type="KEGG" id="ccac:CcaHIS019_0204920"/>
<evidence type="ECO:0000313" key="5">
    <source>
        <dbReference type="EMBL" id="BEI89130.1"/>
    </source>
</evidence>
<dbReference type="SUPFAM" id="SSF54189">
    <property type="entry name" value="Ribosomal proteins S24e, L23 and L15e"/>
    <property type="match status" value="1"/>
</dbReference>
<dbReference type="InterPro" id="IPR012678">
    <property type="entry name" value="Ribosomal_uL23/eL15/eS24_sf"/>
</dbReference>
<dbReference type="EMBL" id="AP028213">
    <property type="protein sequence ID" value="BEI89130.1"/>
    <property type="molecule type" value="Genomic_DNA"/>
</dbReference>
<dbReference type="GO" id="GO:0003735">
    <property type="term" value="F:structural constituent of ribosome"/>
    <property type="evidence" value="ECO:0007669"/>
    <property type="project" value="InterPro"/>
</dbReference>
<dbReference type="GO" id="GO:0005762">
    <property type="term" value="C:mitochondrial large ribosomal subunit"/>
    <property type="evidence" value="ECO:0007669"/>
    <property type="project" value="TreeGrafter"/>
</dbReference>
<sequence length="342" mass="37957">MSRLFARALTSSAVARAGPSIGLPAKAVASQAATAPLAVRERREQFPHAQRKSVLVNPSDFEGGKGWPEHLEKLFQNMRRAGQYKGDETSARKAFLKVNQAWRSRVRGGPESDWFSYFASEGSPKASKEVVGQKIWLPNITIRLVRNSTKAGQAYDPWTATFRIPPGMTKNDLRSYLHAVYGLEVTFIRTELRVGVVARNRRGQQVRLGGADNHFKRAVVGLTEPFHYPDDVEEMRAGTFGGKEEGEMQAQARERMLDGEFLVDGAKSFQKQMLMKIMKGQRWRGKTTANAGNIIREIARRRNEREAALTDAAVNLYIRDESAKIDAADAAAAAAPKESNPA</sequence>
<evidence type="ECO:0000256" key="4">
    <source>
        <dbReference type="ARBA" id="ARBA00039977"/>
    </source>
</evidence>
<evidence type="ECO:0000256" key="3">
    <source>
        <dbReference type="ARBA" id="ARBA00023274"/>
    </source>
</evidence>
<evidence type="ECO:0000256" key="1">
    <source>
        <dbReference type="ARBA" id="ARBA00006700"/>
    </source>
</evidence>
<accession>A0AA48I8P6</accession>
<dbReference type="Proteomes" id="UP001233271">
    <property type="component" value="Chromosome 2"/>
</dbReference>
<organism evidence="5 6">
    <name type="scientific">Cutaneotrichosporon cavernicola</name>
    <dbReference type="NCBI Taxonomy" id="279322"/>
    <lineage>
        <taxon>Eukaryota</taxon>
        <taxon>Fungi</taxon>
        <taxon>Dikarya</taxon>
        <taxon>Basidiomycota</taxon>
        <taxon>Agaricomycotina</taxon>
        <taxon>Tremellomycetes</taxon>
        <taxon>Trichosporonales</taxon>
        <taxon>Trichosporonaceae</taxon>
        <taxon>Cutaneotrichosporon</taxon>
    </lineage>
</organism>
<dbReference type="PANTHER" id="PTHR12059">
    <property type="entry name" value="RIBOSOMAL PROTEIN L23-RELATED"/>
    <property type="match status" value="1"/>
</dbReference>
<dbReference type="GO" id="GO:0032543">
    <property type="term" value="P:mitochondrial translation"/>
    <property type="evidence" value="ECO:0007669"/>
    <property type="project" value="TreeGrafter"/>
</dbReference>
<reference evidence="5" key="1">
    <citation type="journal article" date="2023" name="BMC Genomics">
        <title>Chromosome-level genome assemblies of Cutaneotrichosporon spp. (Trichosporonales, Basidiomycota) reveal imbalanced evolution between nucleotide sequences and chromosome synteny.</title>
        <authorList>
            <person name="Kobayashi Y."/>
            <person name="Kayamori A."/>
            <person name="Aoki K."/>
            <person name="Shiwa Y."/>
            <person name="Matsutani M."/>
            <person name="Fujita N."/>
            <person name="Sugita T."/>
            <person name="Iwasaki W."/>
            <person name="Tanaka N."/>
            <person name="Takashima M."/>
        </authorList>
    </citation>
    <scope>NUCLEOTIDE SEQUENCE</scope>
    <source>
        <strain evidence="5">HIS019</strain>
    </source>
</reference>
<gene>
    <name evidence="5" type="ORF">CcaverHIS019_0204920</name>
</gene>
<dbReference type="AlphaFoldDB" id="A0AA48I8P6"/>
<proteinExistence type="inferred from homology"/>
<dbReference type="PANTHER" id="PTHR12059:SF5">
    <property type="entry name" value="LARGE RIBOSOMAL SUBUNIT PROTEIN UL23M"/>
    <property type="match status" value="1"/>
</dbReference>
<dbReference type="InterPro" id="IPR013025">
    <property type="entry name" value="Ribosomal_uL23-like"/>
</dbReference>
<dbReference type="RefSeq" id="XP_060454396.1">
    <property type="nucleotide sequence ID" value="XM_060597509.1"/>
</dbReference>